<evidence type="ECO:0000313" key="2">
    <source>
        <dbReference type="EMBL" id="CAH0991081.1"/>
    </source>
</evidence>
<dbReference type="RefSeq" id="WP_237443741.1">
    <property type="nucleotide sequence ID" value="NZ_CAKLPX010000001.1"/>
</dbReference>
<sequence length="146" mass="16820">MKSYSLALVVFLIFIAYQQIMNQRVTSIYNQFSYEYSVESKAEIVDVNVDKSPRGLDLYKYTYCFEYNNTQYCSNVFSNAHTRARVYPSDVAYKKDETVSVFFSRTDPNVAVLKTSKDYEVLLYSFSILASCAVVSWAGATLFEKQ</sequence>
<organism evidence="2 3">
    <name type="scientific">Sinobacterium norvegicum</name>
    <dbReference type="NCBI Taxonomy" id="1641715"/>
    <lineage>
        <taxon>Bacteria</taxon>
        <taxon>Pseudomonadati</taxon>
        <taxon>Pseudomonadota</taxon>
        <taxon>Gammaproteobacteria</taxon>
        <taxon>Cellvibrionales</taxon>
        <taxon>Spongiibacteraceae</taxon>
        <taxon>Sinobacterium</taxon>
    </lineage>
</organism>
<evidence type="ECO:0000256" key="1">
    <source>
        <dbReference type="SAM" id="Phobius"/>
    </source>
</evidence>
<comment type="caution">
    <text evidence="2">The sequence shown here is derived from an EMBL/GenBank/DDBJ whole genome shotgun (WGS) entry which is preliminary data.</text>
</comment>
<keyword evidence="1" id="KW-0812">Transmembrane</keyword>
<gene>
    <name evidence="2" type="ORF">SIN8267_01182</name>
</gene>
<proteinExistence type="predicted"/>
<feature type="transmembrane region" description="Helical" evidence="1">
    <location>
        <begin position="121"/>
        <end position="143"/>
    </location>
</feature>
<keyword evidence="1" id="KW-0472">Membrane</keyword>
<evidence type="ECO:0000313" key="3">
    <source>
        <dbReference type="Proteomes" id="UP000838100"/>
    </source>
</evidence>
<name>A0ABM9ADL5_9GAMM</name>
<reference evidence="2" key="1">
    <citation type="submission" date="2021-12" db="EMBL/GenBank/DDBJ databases">
        <authorList>
            <person name="Rodrigo-Torres L."/>
            <person name="Arahal R. D."/>
            <person name="Lucena T."/>
        </authorList>
    </citation>
    <scope>NUCLEOTIDE SEQUENCE</scope>
    <source>
        <strain evidence="2">CECT 8267</strain>
    </source>
</reference>
<accession>A0ABM9ADL5</accession>
<protein>
    <recommendedName>
        <fullName evidence="4">DUF3592 domain-containing protein</fullName>
    </recommendedName>
</protein>
<dbReference type="EMBL" id="CAKLPX010000001">
    <property type="protein sequence ID" value="CAH0991081.1"/>
    <property type="molecule type" value="Genomic_DNA"/>
</dbReference>
<keyword evidence="1" id="KW-1133">Transmembrane helix</keyword>
<dbReference type="Proteomes" id="UP000838100">
    <property type="component" value="Unassembled WGS sequence"/>
</dbReference>
<evidence type="ECO:0008006" key="4">
    <source>
        <dbReference type="Google" id="ProtNLM"/>
    </source>
</evidence>
<keyword evidence="3" id="KW-1185">Reference proteome</keyword>